<evidence type="ECO:0000313" key="9">
    <source>
        <dbReference type="EMBL" id="GLQ07375.1"/>
    </source>
</evidence>
<keyword evidence="6 7" id="KW-0472">Membrane</keyword>
<evidence type="ECO:0000256" key="4">
    <source>
        <dbReference type="ARBA" id="ARBA00022692"/>
    </source>
</evidence>
<name>A0ABQ5U855_9PROT</name>
<evidence type="ECO:0000256" key="3">
    <source>
        <dbReference type="ARBA" id="ARBA00022475"/>
    </source>
</evidence>
<dbReference type="SUPFAM" id="SSF161098">
    <property type="entry name" value="MetI-like"/>
    <property type="match status" value="1"/>
</dbReference>
<dbReference type="Pfam" id="PF00528">
    <property type="entry name" value="BPD_transp_1"/>
    <property type="match status" value="1"/>
</dbReference>
<dbReference type="PROSITE" id="PS50928">
    <property type="entry name" value="ABC_TM1"/>
    <property type="match status" value="1"/>
</dbReference>
<keyword evidence="3" id="KW-1003">Cell membrane</keyword>
<dbReference type="CDD" id="cd06261">
    <property type="entry name" value="TM_PBP2"/>
    <property type="match status" value="1"/>
</dbReference>
<dbReference type="Proteomes" id="UP001161409">
    <property type="component" value="Unassembled WGS sequence"/>
</dbReference>
<organism evidence="9 10">
    <name type="scientific">Sneathiella chinensis</name>
    <dbReference type="NCBI Taxonomy" id="349750"/>
    <lineage>
        <taxon>Bacteria</taxon>
        <taxon>Pseudomonadati</taxon>
        <taxon>Pseudomonadota</taxon>
        <taxon>Alphaproteobacteria</taxon>
        <taxon>Sneathiellales</taxon>
        <taxon>Sneathiellaceae</taxon>
        <taxon>Sneathiella</taxon>
    </lineage>
</organism>
<dbReference type="Gene3D" id="1.10.3720.10">
    <property type="entry name" value="MetI-like"/>
    <property type="match status" value="1"/>
</dbReference>
<dbReference type="PANTHER" id="PTHR43386">
    <property type="entry name" value="OLIGOPEPTIDE TRANSPORT SYSTEM PERMEASE PROTEIN APPC"/>
    <property type="match status" value="1"/>
</dbReference>
<keyword evidence="5 7" id="KW-1133">Transmembrane helix</keyword>
<gene>
    <name evidence="9" type="ORF">GCM10007924_25960</name>
</gene>
<feature type="transmembrane region" description="Helical" evidence="7">
    <location>
        <begin position="228"/>
        <end position="251"/>
    </location>
</feature>
<keyword evidence="10" id="KW-1185">Reference proteome</keyword>
<comment type="similarity">
    <text evidence="7">Belongs to the binding-protein-dependent transport system permease family.</text>
</comment>
<evidence type="ECO:0000256" key="2">
    <source>
        <dbReference type="ARBA" id="ARBA00022448"/>
    </source>
</evidence>
<sequence length="309" mass="33239">MTKAGLIKFRNDFLDHDITYSFLHSPATIIAALVTLVMFVMAFGAPLFTSYTPFDPGSLNLMDAFIPPAWEDGGTALHVMGTDGQGRDIFAAILYGTQVSLTVGLLSVLLSIGIGIPLGIIAGYSGGWVDTVIMRIADIQLTIPPILIALMIDGITRTSISRDLHEVVAIPVLVASIGIASWPQYARITRSGTLVERNKDYIAAAKLIRTPVPLILLRHILPNVIGPTLIVATIGVAVAIIIEATLSFLGVGVPPTTPSLGTLIRIGNSFLFSGEWWITFFPALTLVILVLSVNLIGDWLRDTFNPKLR</sequence>
<dbReference type="InterPro" id="IPR035906">
    <property type="entry name" value="MetI-like_sf"/>
</dbReference>
<evidence type="ECO:0000313" key="10">
    <source>
        <dbReference type="Proteomes" id="UP001161409"/>
    </source>
</evidence>
<protein>
    <submittedName>
        <fullName evidence="9">Binding-protein-dependent permease</fullName>
    </submittedName>
</protein>
<keyword evidence="2 7" id="KW-0813">Transport</keyword>
<evidence type="ECO:0000256" key="1">
    <source>
        <dbReference type="ARBA" id="ARBA00004651"/>
    </source>
</evidence>
<reference evidence="9" key="2">
    <citation type="submission" date="2023-01" db="EMBL/GenBank/DDBJ databases">
        <title>Draft genome sequence of Sneathiella chinensis strain NBRC 103408.</title>
        <authorList>
            <person name="Sun Q."/>
            <person name="Mori K."/>
        </authorList>
    </citation>
    <scope>NUCLEOTIDE SEQUENCE</scope>
    <source>
        <strain evidence="9">NBRC 103408</strain>
    </source>
</reference>
<evidence type="ECO:0000256" key="5">
    <source>
        <dbReference type="ARBA" id="ARBA00022989"/>
    </source>
</evidence>
<feature type="domain" description="ABC transmembrane type-1" evidence="8">
    <location>
        <begin position="97"/>
        <end position="297"/>
    </location>
</feature>
<dbReference type="InterPro" id="IPR050366">
    <property type="entry name" value="BP-dependent_transpt_permease"/>
</dbReference>
<keyword evidence="4 7" id="KW-0812">Transmembrane</keyword>
<dbReference type="EMBL" id="BSNF01000008">
    <property type="protein sequence ID" value="GLQ07375.1"/>
    <property type="molecule type" value="Genomic_DNA"/>
</dbReference>
<comment type="caution">
    <text evidence="9">The sequence shown here is derived from an EMBL/GenBank/DDBJ whole genome shotgun (WGS) entry which is preliminary data.</text>
</comment>
<evidence type="ECO:0000256" key="7">
    <source>
        <dbReference type="RuleBase" id="RU363032"/>
    </source>
</evidence>
<evidence type="ECO:0000256" key="6">
    <source>
        <dbReference type="ARBA" id="ARBA00023136"/>
    </source>
</evidence>
<feature type="transmembrane region" description="Helical" evidence="7">
    <location>
        <begin position="29"/>
        <end position="48"/>
    </location>
</feature>
<evidence type="ECO:0000259" key="8">
    <source>
        <dbReference type="PROSITE" id="PS50928"/>
    </source>
</evidence>
<dbReference type="RefSeq" id="WP_169561452.1">
    <property type="nucleotide sequence ID" value="NZ_BSNF01000008.1"/>
</dbReference>
<feature type="transmembrane region" description="Helical" evidence="7">
    <location>
        <begin position="103"/>
        <end position="126"/>
    </location>
</feature>
<proteinExistence type="inferred from homology"/>
<accession>A0ABQ5U855</accession>
<feature type="transmembrane region" description="Helical" evidence="7">
    <location>
        <begin position="276"/>
        <end position="300"/>
    </location>
</feature>
<dbReference type="PANTHER" id="PTHR43386:SF26">
    <property type="entry name" value="ABC TRANSPORTER PERMEASE PROTEIN"/>
    <property type="match status" value="1"/>
</dbReference>
<comment type="subcellular location">
    <subcellularLocation>
        <location evidence="1 7">Cell membrane</location>
        <topology evidence="1 7">Multi-pass membrane protein</topology>
    </subcellularLocation>
</comment>
<reference evidence="9" key="1">
    <citation type="journal article" date="2014" name="Int. J. Syst. Evol. Microbiol.">
        <title>Complete genome of a new Firmicutes species belonging to the dominant human colonic microbiota ('Ruminococcus bicirculans') reveals two chromosomes and a selective capacity to utilize plant glucans.</title>
        <authorList>
            <consortium name="NISC Comparative Sequencing Program"/>
            <person name="Wegmann U."/>
            <person name="Louis P."/>
            <person name="Goesmann A."/>
            <person name="Henrissat B."/>
            <person name="Duncan S.H."/>
            <person name="Flint H.J."/>
        </authorList>
    </citation>
    <scope>NUCLEOTIDE SEQUENCE</scope>
    <source>
        <strain evidence="9">NBRC 103408</strain>
    </source>
</reference>
<dbReference type="InterPro" id="IPR000515">
    <property type="entry name" value="MetI-like"/>
</dbReference>